<dbReference type="InterPro" id="IPR011990">
    <property type="entry name" value="TPR-like_helical_dom_sf"/>
</dbReference>
<dbReference type="GO" id="GO:0061512">
    <property type="term" value="P:protein localization to cilium"/>
    <property type="evidence" value="ECO:0007669"/>
    <property type="project" value="TreeGrafter"/>
</dbReference>
<feature type="repeat" description="TPR" evidence="4">
    <location>
        <begin position="181"/>
        <end position="214"/>
    </location>
</feature>
<dbReference type="Proteomes" id="UP000325113">
    <property type="component" value="Unassembled WGS sequence"/>
</dbReference>
<evidence type="ECO:0000313" key="12">
    <source>
        <dbReference type="Proteomes" id="UP000325113"/>
    </source>
</evidence>
<dbReference type="PROSITE" id="PS50005">
    <property type="entry name" value="TPR"/>
    <property type="match status" value="3"/>
</dbReference>
<dbReference type="EMBL" id="VLTL01000010">
    <property type="protein sequence ID" value="KAA0170894.1"/>
    <property type="molecule type" value="Genomic_DNA"/>
</dbReference>
<evidence type="ECO:0000313" key="7">
    <source>
        <dbReference type="EMBL" id="KAA0170894.1"/>
    </source>
</evidence>
<feature type="repeat" description="TPR" evidence="4">
    <location>
        <begin position="147"/>
        <end position="180"/>
    </location>
</feature>
<dbReference type="GO" id="GO:0060271">
    <property type="term" value="P:cilium assembly"/>
    <property type="evidence" value="ECO:0007669"/>
    <property type="project" value="TreeGrafter"/>
</dbReference>
<dbReference type="PANTHER" id="PTHR44186">
    <property type="match status" value="1"/>
</dbReference>
<dbReference type="SMART" id="SM00028">
    <property type="entry name" value="TPR"/>
    <property type="match status" value="8"/>
</dbReference>
<evidence type="ECO:0000256" key="2">
    <source>
        <dbReference type="ARBA" id="ARBA00022803"/>
    </source>
</evidence>
<dbReference type="Gene3D" id="1.25.40.10">
    <property type="entry name" value="Tetratricopeptide repeat domain"/>
    <property type="match status" value="2"/>
</dbReference>
<dbReference type="Pfam" id="PF13424">
    <property type="entry name" value="TPR_12"/>
    <property type="match status" value="1"/>
</dbReference>
<keyword evidence="1" id="KW-0677">Repeat</keyword>
<dbReference type="AlphaFoldDB" id="A0A5A8E1S0"/>
<evidence type="ECO:0000313" key="10">
    <source>
        <dbReference type="Proteomes" id="UP000323011"/>
    </source>
</evidence>
<gene>
    <name evidence="8" type="ORF">FNF27_02819</name>
    <name evidence="7" type="ORF">FNF28_01167</name>
    <name evidence="5" type="ORF">FNF29_03195</name>
    <name evidence="6" type="ORF">FNF31_03932</name>
</gene>
<reference evidence="9 10" key="1">
    <citation type="submission" date="2019-07" db="EMBL/GenBank/DDBJ databases">
        <title>Genomes of Cafeteria roenbergensis.</title>
        <authorList>
            <person name="Fischer M.G."/>
            <person name="Hackl T."/>
            <person name="Roman M."/>
        </authorList>
    </citation>
    <scope>NUCLEOTIDE SEQUENCE [LARGE SCALE GENOMIC DNA]</scope>
    <source>
        <strain evidence="5 10">BVI</strain>
        <strain evidence="6 12">Cflag</strain>
        <strain evidence="8 9">E4-10P</strain>
        <strain evidence="7 11">RCC970-E3</strain>
    </source>
</reference>
<dbReference type="OMA" id="YCEVAWH"/>
<dbReference type="PANTHER" id="PTHR44186:SF1">
    <property type="entry name" value="BARDET-BIEDL SYNDROME 4 PROTEIN"/>
    <property type="match status" value="1"/>
</dbReference>
<keyword evidence="10" id="KW-1185">Reference proteome</keyword>
<protein>
    <submittedName>
        <fullName evidence="7">Uncharacterized protein</fullName>
    </submittedName>
</protein>
<dbReference type="Proteomes" id="UP000322899">
    <property type="component" value="Unassembled WGS sequence"/>
</dbReference>
<dbReference type="OrthoDB" id="309339at2759"/>
<dbReference type="EMBL" id="VLTN01000016">
    <property type="protein sequence ID" value="KAA0153378.1"/>
    <property type="molecule type" value="Genomic_DNA"/>
</dbReference>
<feature type="repeat" description="TPR" evidence="4">
    <location>
        <begin position="45"/>
        <end position="78"/>
    </location>
</feature>
<evidence type="ECO:0000313" key="6">
    <source>
        <dbReference type="EMBL" id="KAA0161091.1"/>
    </source>
</evidence>
<accession>A0A5A8E1S0</accession>
<sequence length="412" mass="46348">MSAAARSILRERKNWLVHELYVRRDFGACLRLIDEQLDASGGLSEYALYVKGMIRRQQGRITESLQLFQAALCLSPRNVRILKQVARSLQLLGKHRNALSVLEQAVVCGASEDWEVHHAKGVCYLFRRDLDDAINAFEEANSCHPHESTYLQLGKAHELKGDLTSALETYMEALESSPDSTELLTTVGLLYMRKRDTDKAFEFLGNSLTHDPRDPKTILAAGSIIQDHRDWEVALSKYRVAAARTPHNPHMWNNIGMCFFGLDKFIASVACLKRAAYLAPFEWIVQYNLGIVHLRTGQNASAFHHLSAAVQLNRRLGNGFHYLAVALGRLGDPDNAISMFERALKLDDGFQLRLNYCISLCNCGRVVEAIEQYHEFVRALEAAAKEDGDDELLTDPDIIIRRDALAKALNIV</sequence>
<comment type="similarity">
    <text evidence="3">Belongs to the BBS4 family.</text>
</comment>
<proteinExistence type="inferred from homology"/>
<evidence type="ECO:0000313" key="8">
    <source>
        <dbReference type="EMBL" id="KAA0175733.1"/>
    </source>
</evidence>
<dbReference type="EMBL" id="VLTO01000012">
    <property type="protein sequence ID" value="KAA0175733.1"/>
    <property type="molecule type" value="Genomic_DNA"/>
</dbReference>
<dbReference type="Pfam" id="PF13181">
    <property type="entry name" value="TPR_8"/>
    <property type="match status" value="2"/>
</dbReference>
<evidence type="ECO:0000313" key="11">
    <source>
        <dbReference type="Proteomes" id="UP000324907"/>
    </source>
</evidence>
<dbReference type="GO" id="GO:0036064">
    <property type="term" value="C:ciliary basal body"/>
    <property type="evidence" value="ECO:0007669"/>
    <property type="project" value="TreeGrafter"/>
</dbReference>
<dbReference type="InterPro" id="IPR019734">
    <property type="entry name" value="TPR_rpt"/>
</dbReference>
<evidence type="ECO:0000256" key="1">
    <source>
        <dbReference type="ARBA" id="ARBA00022737"/>
    </source>
</evidence>
<evidence type="ECO:0000313" key="9">
    <source>
        <dbReference type="Proteomes" id="UP000322899"/>
    </source>
</evidence>
<evidence type="ECO:0000256" key="3">
    <source>
        <dbReference type="ARBA" id="ARBA00023778"/>
    </source>
</evidence>
<keyword evidence="2 4" id="KW-0802">TPR repeat</keyword>
<dbReference type="EMBL" id="VLTM01000038">
    <property type="protein sequence ID" value="KAA0161091.1"/>
    <property type="molecule type" value="Genomic_DNA"/>
</dbReference>
<comment type="caution">
    <text evidence="7">The sequence shown here is derived from an EMBL/GenBank/DDBJ whole genome shotgun (WGS) entry which is preliminary data.</text>
</comment>
<organism evidence="7 11">
    <name type="scientific">Cafeteria roenbergensis</name>
    <name type="common">Marine flagellate</name>
    <dbReference type="NCBI Taxonomy" id="33653"/>
    <lineage>
        <taxon>Eukaryota</taxon>
        <taxon>Sar</taxon>
        <taxon>Stramenopiles</taxon>
        <taxon>Bigyra</taxon>
        <taxon>Opalozoa</taxon>
        <taxon>Bicosoecida</taxon>
        <taxon>Cafeteriaceae</taxon>
        <taxon>Cafeteria</taxon>
    </lineage>
</organism>
<evidence type="ECO:0000313" key="5">
    <source>
        <dbReference type="EMBL" id="KAA0153378.1"/>
    </source>
</evidence>
<dbReference type="SUPFAM" id="SSF48452">
    <property type="entry name" value="TPR-like"/>
    <property type="match status" value="1"/>
</dbReference>
<name>A0A5A8E1S0_CAFRO</name>
<dbReference type="Proteomes" id="UP000324907">
    <property type="component" value="Unassembled WGS sequence"/>
</dbReference>
<dbReference type="Proteomes" id="UP000323011">
    <property type="component" value="Unassembled WGS sequence"/>
</dbReference>
<evidence type="ECO:0000256" key="4">
    <source>
        <dbReference type="PROSITE-ProRule" id="PRU00339"/>
    </source>
</evidence>